<organism evidence="5 6">
    <name type="scientific">Kitasatospora saccharophila</name>
    <dbReference type="NCBI Taxonomy" id="407973"/>
    <lineage>
        <taxon>Bacteria</taxon>
        <taxon>Bacillati</taxon>
        <taxon>Actinomycetota</taxon>
        <taxon>Actinomycetes</taxon>
        <taxon>Kitasatosporales</taxon>
        <taxon>Streptomycetaceae</taxon>
        <taxon>Kitasatospora</taxon>
    </lineage>
</organism>
<dbReference type="InterPro" id="IPR053908">
    <property type="entry name" value="CmlS_C"/>
</dbReference>
<evidence type="ECO:0000256" key="1">
    <source>
        <dbReference type="ARBA" id="ARBA00023002"/>
    </source>
</evidence>
<comment type="similarity">
    <text evidence="3">Belongs to the flavin-dependent halogenase family. Bacterial tryptophan halogenase subfamily.</text>
</comment>
<protein>
    <recommendedName>
        <fullName evidence="4">Chloramphenicol halogenase CmlS C-terminal domain-containing protein</fullName>
    </recommendedName>
</protein>
<dbReference type="PANTHER" id="PTHR43747">
    <property type="entry name" value="FAD-BINDING PROTEIN"/>
    <property type="match status" value="1"/>
</dbReference>
<dbReference type="RefSeq" id="WP_380275606.1">
    <property type="nucleotide sequence ID" value="NZ_BAAANS010000066.1"/>
</dbReference>
<dbReference type="SUPFAM" id="SSF51905">
    <property type="entry name" value="FAD/NAD(P)-binding domain"/>
    <property type="match status" value="1"/>
</dbReference>
<comment type="caution">
    <text evidence="5">The sequence shown here is derived from an EMBL/GenBank/DDBJ whole genome shotgun (WGS) entry which is preliminary data.</text>
</comment>
<accession>A0ABP5JKB4</accession>
<evidence type="ECO:0000313" key="5">
    <source>
        <dbReference type="EMBL" id="GAA2119220.1"/>
    </source>
</evidence>
<sequence length="575" mass="64911">MNRAKVAVIGAGPGGCVAALSLQKLGHDVEVFEKGRFPRYRVGESFLPGTLSILNRLGLQEKIDERNFVKKPSATFLWGQDQAPWTFSFATARTAPWIFDHAIQVKREEFDQLLLDEVRERGVSVHEGTAVAKVDVSAADRVTLTIRDGEGEGGGTRTAEYDFVIDAGGAGSPLARQLGVRRYDEFYKNFAVWNYFKRKDPFEGGLKGTTYSITFEDGWVWVIPLKDDVLSVGIVVDRSKAAEVKELGPDAFYRQTLAKATRAVALLGDAETIDETRIVHDWSYDSEHVSAGRYFLVGDAACFTDPLFSQGVHLATQSAVSAASAIDRITGDPEEAEAVHAWYNRSYRETYEQYHEFLASFYTFASYTEPESEFWLKRRITESDDERLSRKKWFERLVEGGAANSTGSVADFRDRAATMIAIGRHQRNELSSEFSDDELNPARVQWIGALTKQLNRITRLAWTGEEVLLKPYYKVEPHSFRLERKEVLANEDGLDMIKFPLEEVHREIFQLVTKETVGYKSLIKQLNDTGKQEISSQIVIRLMEAGLLTGYDKNDERVVVQDRLRFDGVGVEYEV</sequence>
<gene>
    <name evidence="5" type="ORF">GCM10009759_67130</name>
</gene>
<evidence type="ECO:0000259" key="4">
    <source>
        <dbReference type="Pfam" id="PF22045"/>
    </source>
</evidence>
<dbReference type="Proteomes" id="UP001500897">
    <property type="component" value="Unassembled WGS sequence"/>
</dbReference>
<reference evidence="6" key="1">
    <citation type="journal article" date="2019" name="Int. J. Syst. Evol. Microbiol.">
        <title>The Global Catalogue of Microorganisms (GCM) 10K type strain sequencing project: providing services to taxonomists for standard genome sequencing and annotation.</title>
        <authorList>
            <consortium name="The Broad Institute Genomics Platform"/>
            <consortium name="The Broad Institute Genome Sequencing Center for Infectious Disease"/>
            <person name="Wu L."/>
            <person name="Ma J."/>
        </authorList>
    </citation>
    <scope>NUCLEOTIDE SEQUENCE [LARGE SCALE GENOMIC DNA]</scope>
    <source>
        <strain evidence="6">JCM 14559</strain>
    </source>
</reference>
<evidence type="ECO:0000256" key="2">
    <source>
        <dbReference type="ARBA" id="ARBA00023033"/>
    </source>
</evidence>
<proteinExistence type="inferred from homology"/>
<feature type="domain" description="Chloramphenicol halogenase CmlS C-terminal" evidence="4">
    <location>
        <begin position="446"/>
        <end position="563"/>
    </location>
</feature>
<dbReference type="PRINTS" id="PR00420">
    <property type="entry name" value="RNGMNOXGNASE"/>
</dbReference>
<evidence type="ECO:0000313" key="6">
    <source>
        <dbReference type="Proteomes" id="UP001500897"/>
    </source>
</evidence>
<dbReference type="Pfam" id="PF04820">
    <property type="entry name" value="Trp_halogenase"/>
    <property type="match status" value="2"/>
</dbReference>
<dbReference type="Pfam" id="PF22045">
    <property type="entry name" value="CmlS_C"/>
    <property type="match status" value="1"/>
</dbReference>
<keyword evidence="2" id="KW-0503">Monooxygenase</keyword>
<evidence type="ECO:0000256" key="3">
    <source>
        <dbReference type="ARBA" id="ARBA00038396"/>
    </source>
</evidence>
<dbReference type="NCBIfam" id="NF033113">
    <property type="entry name" value="halo_ClmS"/>
    <property type="match status" value="1"/>
</dbReference>
<name>A0ABP5JKB4_9ACTN</name>
<dbReference type="Gene3D" id="3.50.50.60">
    <property type="entry name" value="FAD/NAD(P)-binding domain"/>
    <property type="match status" value="1"/>
</dbReference>
<keyword evidence="6" id="KW-1185">Reference proteome</keyword>
<dbReference type="InterPro" id="IPR050816">
    <property type="entry name" value="Flavin-dep_Halogenase_NPB"/>
</dbReference>
<dbReference type="PANTHER" id="PTHR43747:SF5">
    <property type="entry name" value="FAD-BINDING DOMAIN-CONTAINING PROTEIN"/>
    <property type="match status" value="1"/>
</dbReference>
<dbReference type="InterPro" id="IPR006905">
    <property type="entry name" value="Flavin_halogenase"/>
</dbReference>
<keyword evidence="1" id="KW-0560">Oxidoreductase</keyword>
<dbReference type="EMBL" id="BAAANS010000066">
    <property type="protein sequence ID" value="GAA2119220.1"/>
    <property type="molecule type" value="Genomic_DNA"/>
</dbReference>
<dbReference type="InterPro" id="IPR036188">
    <property type="entry name" value="FAD/NAD-bd_sf"/>
</dbReference>